<evidence type="ECO:0000313" key="2">
    <source>
        <dbReference type="Proteomes" id="UP000297703"/>
    </source>
</evidence>
<name>A0A4D9DV39_9SAUR</name>
<comment type="caution">
    <text evidence="1">The sequence shown here is derived from an EMBL/GenBank/DDBJ whole genome shotgun (WGS) entry which is preliminary data.</text>
</comment>
<reference evidence="1 2" key="2">
    <citation type="submission" date="2019-04" db="EMBL/GenBank/DDBJ databases">
        <title>The genome sequence of big-headed turtle.</title>
        <authorList>
            <person name="Gong S."/>
        </authorList>
    </citation>
    <scope>NUCLEOTIDE SEQUENCE [LARGE SCALE GENOMIC DNA]</scope>
    <source>
        <strain evidence="1">DO16091913</strain>
        <tissue evidence="1">Muscle</tissue>
    </source>
</reference>
<gene>
    <name evidence="1" type="ORF">DR999_PMT19336</name>
</gene>
<proteinExistence type="predicted"/>
<dbReference type="Proteomes" id="UP000297703">
    <property type="component" value="Unassembled WGS sequence"/>
</dbReference>
<keyword evidence="2" id="KW-1185">Reference proteome</keyword>
<evidence type="ECO:0000313" key="1">
    <source>
        <dbReference type="EMBL" id="TFJ98712.1"/>
    </source>
</evidence>
<dbReference type="AlphaFoldDB" id="A0A4D9DV39"/>
<organism evidence="1 2">
    <name type="scientific">Platysternon megacephalum</name>
    <name type="common">big-headed turtle</name>
    <dbReference type="NCBI Taxonomy" id="55544"/>
    <lineage>
        <taxon>Eukaryota</taxon>
        <taxon>Metazoa</taxon>
        <taxon>Chordata</taxon>
        <taxon>Craniata</taxon>
        <taxon>Vertebrata</taxon>
        <taxon>Euteleostomi</taxon>
        <taxon>Archelosauria</taxon>
        <taxon>Testudinata</taxon>
        <taxon>Testudines</taxon>
        <taxon>Cryptodira</taxon>
        <taxon>Durocryptodira</taxon>
        <taxon>Testudinoidea</taxon>
        <taxon>Platysternidae</taxon>
        <taxon>Platysternon</taxon>
    </lineage>
</organism>
<sequence>MAGGISSSLAKHQPKPNTCCVSLPVAAGGGGWSLCLMWQQLDIPMLCLAPWELQVLCRAFSTGGARWGHSFRPTQQVGAYGGGWGLNTAAQVLSPRRRLGGQCPTAPQHVVPSRPGSAQPPFSLVGCSSAGHLLKAICRSQISASCEPCLLGLVTLQVLPLGSPPQGATGQPHPAVLGVGV</sequence>
<accession>A0A4D9DV39</accession>
<dbReference type="EMBL" id="QXTE01000374">
    <property type="protein sequence ID" value="TFJ98712.1"/>
    <property type="molecule type" value="Genomic_DNA"/>
</dbReference>
<protein>
    <submittedName>
        <fullName evidence="1">STAM-binding protein</fullName>
    </submittedName>
</protein>
<reference evidence="1 2" key="1">
    <citation type="submission" date="2019-04" db="EMBL/GenBank/DDBJ databases">
        <title>Draft genome of the big-headed turtle Platysternon megacephalum.</title>
        <authorList>
            <person name="Gong S."/>
        </authorList>
    </citation>
    <scope>NUCLEOTIDE SEQUENCE [LARGE SCALE GENOMIC DNA]</scope>
    <source>
        <strain evidence="1">DO16091913</strain>
        <tissue evidence="1">Muscle</tissue>
    </source>
</reference>